<organism evidence="3 4">
    <name type="scientific">Sphaerospermopsis kisseleviana CS-549</name>
    <dbReference type="NCBI Taxonomy" id="3021783"/>
    <lineage>
        <taxon>Bacteria</taxon>
        <taxon>Bacillati</taxon>
        <taxon>Cyanobacteriota</taxon>
        <taxon>Cyanophyceae</taxon>
        <taxon>Nostocales</taxon>
        <taxon>Aphanizomenonaceae</taxon>
        <taxon>Sphaerospermopsis</taxon>
        <taxon>Sphaerospermopsis kisseleviana</taxon>
    </lineage>
</organism>
<evidence type="ECO:0000256" key="1">
    <source>
        <dbReference type="SAM" id="Coils"/>
    </source>
</evidence>
<sequence length="241" mass="28105">MINPEEKLNDFVQKMLDLNELLERLNKATEADEQKHLQEEIEHTFRAMREDIKDGDAALAKQQEIGDAELYEQFASIVGREETEELWKSRGYQTKRVLRDMAFVLMQQPELRQIFEERGINLEEIIRLNSNLLPNSENAVVDIRKLRDYSLNPNHATGKDKARLFSSILGMTAENAEELRQIILEKVKTQEISLNRYDEYGQRYTLDFTLEWHNRSATIRTGWIIKSGSDIPSLTSCYPLV</sequence>
<accession>A0ABT4ZXE8</accession>
<comment type="caution">
    <text evidence="3">The sequence shown here is derived from an EMBL/GenBank/DDBJ whole genome shotgun (WGS) entry which is preliminary data.</text>
</comment>
<keyword evidence="1" id="KW-0175">Coiled coil</keyword>
<reference evidence="3 4" key="1">
    <citation type="submission" date="2023-01" db="EMBL/GenBank/DDBJ databases">
        <title>Genomes from the Australian National Cyanobacteria Reference Collection.</title>
        <authorList>
            <person name="Willis A."/>
            <person name="Lee E.M.F."/>
        </authorList>
    </citation>
    <scope>NUCLEOTIDE SEQUENCE [LARGE SCALE GENOMIC DNA]</scope>
    <source>
        <strain evidence="3 4">CS-549</strain>
    </source>
</reference>
<name>A0ABT4ZXE8_9CYAN</name>
<dbReference type="RefSeq" id="WP_272110763.1">
    <property type="nucleotide sequence ID" value="NZ_JAQMTI010000246.1"/>
</dbReference>
<evidence type="ECO:0000313" key="3">
    <source>
        <dbReference type="EMBL" id="MDB9443423.1"/>
    </source>
</evidence>
<protein>
    <recommendedName>
        <fullName evidence="2">DUF6883 domain-containing protein</fullName>
    </recommendedName>
</protein>
<evidence type="ECO:0000259" key="2">
    <source>
        <dbReference type="Pfam" id="PF21814"/>
    </source>
</evidence>
<dbReference type="EMBL" id="JAQMTI010000246">
    <property type="protein sequence ID" value="MDB9443423.1"/>
    <property type="molecule type" value="Genomic_DNA"/>
</dbReference>
<evidence type="ECO:0000313" key="4">
    <source>
        <dbReference type="Proteomes" id="UP001211711"/>
    </source>
</evidence>
<feature type="coiled-coil region" evidence="1">
    <location>
        <begin position="8"/>
        <end position="35"/>
    </location>
</feature>
<dbReference type="Proteomes" id="UP001211711">
    <property type="component" value="Unassembled WGS sequence"/>
</dbReference>
<feature type="domain" description="DUF6883" evidence="2">
    <location>
        <begin position="133"/>
        <end position="240"/>
    </location>
</feature>
<dbReference type="Pfam" id="PF21814">
    <property type="entry name" value="DUF6883"/>
    <property type="match status" value="1"/>
</dbReference>
<gene>
    <name evidence="3" type="ORF">PN497_18955</name>
</gene>
<proteinExistence type="predicted"/>
<keyword evidence="4" id="KW-1185">Reference proteome</keyword>
<dbReference type="InterPro" id="IPR049250">
    <property type="entry name" value="DUF6883"/>
</dbReference>